<dbReference type="PANTHER" id="PTHR46206:SF2">
    <property type="entry name" value="CYTOCHROME P450 MONOOXYGENASE AUSG-RELATED"/>
    <property type="match status" value="1"/>
</dbReference>
<evidence type="ECO:0000256" key="5">
    <source>
        <dbReference type="ARBA" id="ARBA00023002"/>
    </source>
</evidence>
<dbReference type="InterPro" id="IPR001128">
    <property type="entry name" value="Cyt_P450"/>
</dbReference>
<dbReference type="GO" id="GO:0005506">
    <property type="term" value="F:iron ion binding"/>
    <property type="evidence" value="ECO:0007669"/>
    <property type="project" value="InterPro"/>
</dbReference>
<sequence length="406" mass="45904">MAKARIERGYEFGVAKSHERIERPANDFAKVRARQCLLGVQDANVRLENTGVRISQRLQLQAGRPPNYPPYRSCRDLLPPGRRKELPDCESEKPFELTPSRSVLEFALAGREALLSALKKFGPRLFRIHTDMGTMIILRPEHGEEIRNDARFSVDVPIIELFHAEYPGFEPFMEGALPSKPLQNVVKLRITKSLAKVTKPLAEECASTLRASIGEPDGDEIKRVISKMSARIFVGPNLSKNERWVELVVNYGNSSIEGMRRLRLWPRLLKPLAVHLIPECRNLQAQVKEAWDFVSAEIQARHAKGDGAEYDDAIYWFEELAAGNRYNFGASQLMLAVVAIGTTADLITQALVDILRHPELIQPLRQEIIAAVSEGDWKKTSLHNMKLLDSVLNESQRLKPNQIYKS</sequence>
<dbReference type="SUPFAM" id="SSF48264">
    <property type="entry name" value="Cytochrome P450"/>
    <property type="match status" value="1"/>
</dbReference>
<proteinExistence type="inferred from homology"/>
<dbReference type="CDD" id="cd11041">
    <property type="entry name" value="CYP503A1-like"/>
    <property type="match status" value="1"/>
</dbReference>
<dbReference type="AlphaFoldDB" id="A0A8H6NAU2"/>
<accession>A0A8H6NAU2</accession>
<comment type="similarity">
    <text evidence="2">Belongs to the cytochrome P450 family.</text>
</comment>
<keyword evidence="3" id="KW-0349">Heme</keyword>
<name>A0A8H6NAU2_9PEZI</name>
<dbReference type="EMBL" id="WIGO01000165">
    <property type="protein sequence ID" value="KAF6825830.1"/>
    <property type="molecule type" value="Genomic_DNA"/>
</dbReference>
<evidence type="ECO:0000313" key="9">
    <source>
        <dbReference type="Proteomes" id="UP000654918"/>
    </source>
</evidence>
<keyword evidence="7 8" id="KW-0503">Monooxygenase</keyword>
<dbReference type="GO" id="GO:0020037">
    <property type="term" value="F:heme binding"/>
    <property type="evidence" value="ECO:0007669"/>
    <property type="project" value="InterPro"/>
</dbReference>
<dbReference type="Gene3D" id="1.10.630.10">
    <property type="entry name" value="Cytochrome P450"/>
    <property type="match status" value="1"/>
</dbReference>
<dbReference type="GO" id="GO:0016705">
    <property type="term" value="F:oxidoreductase activity, acting on paired donors, with incorporation or reduction of molecular oxygen"/>
    <property type="evidence" value="ECO:0007669"/>
    <property type="project" value="InterPro"/>
</dbReference>
<evidence type="ECO:0000256" key="7">
    <source>
        <dbReference type="ARBA" id="ARBA00023033"/>
    </source>
</evidence>
<protein>
    <submittedName>
        <fullName evidence="8">Trichothecene c-8 hydroxylase cytochrome p450 monooxygenase</fullName>
    </submittedName>
</protein>
<gene>
    <name evidence="8" type="ORF">CPLU01_10027</name>
</gene>
<keyword evidence="6" id="KW-0408">Iron</keyword>
<keyword evidence="9" id="KW-1185">Reference proteome</keyword>
<evidence type="ECO:0000256" key="1">
    <source>
        <dbReference type="ARBA" id="ARBA00001971"/>
    </source>
</evidence>
<dbReference type="PANTHER" id="PTHR46206">
    <property type="entry name" value="CYTOCHROME P450"/>
    <property type="match status" value="1"/>
</dbReference>
<evidence type="ECO:0000256" key="6">
    <source>
        <dbReference type="ARBA" id="ARBA00023004"/>
    </source>
</evidence>
<comment type="caution">
    <text evidence="8">The sequence shown here is derived from an EMBL/GenBank/DDBJ whole genome shotgun (WGS) entry which is preliminary data.</text>
</comment>
<evidence type="ECO:0000313" key="8">
    <source>
        <dbReference type="EMBL" id="KAF6825830.1"/>
    </source>
</evidence>
<dbReference type="InterPro" id="IPR036396">
    <property type="entry name" value="Cyt_P450_sf"/>
</dbReference>
<dbReference type="GO" id="GO:0004497">
    <property type="term" value="F:monooxygenase activity"/>
    <property type="evidence" value="ECO:0007669"/>
    <property type="project" value="UniProtKB-KW"/>
</dbReference>
<dbReference type="Proteomes" id="UP000654918">
    <property type="component" value="Unassembled WGS sequence"/>
</dbReference>
<evidence type="ECO:0000256" key="4">
    <source>
        <dbReference type="ARBA" id="ARBA00022723"/>
    </source>
</evidence>
<keyword evidence="4" id="KW-0479">Metal-binding</keyword>
<comment type="cofactor">
    <cofactor evidence="1">
        <name>heme</name>
        <dbReference type="ChEBI" id="CHEBI:30413"/>
    </cofactor>
</comment>
<keyword evidence="5" id="KW-0560">Oxidoreductase</keyword>
<organism evidence="8 9">
    <name type="scientific">Colletotrichum plurivorum</name>
    <dbReference type="NCBI Taxonomy" id="2175906"/>
    <lineage>
        <taxon>Eukaryota</taxon>
        <taxon>Fungi</taxon>
        <taxon>Dikarya</taxon>
        <taxon>Ascomycota</taxon>
        <taxon>Pezizomycotina</taxon>
        <taxon>Sordariomycetes</taxon>
        <taxon>Hypocreomycetidae</taxon>
        <taxon>Glomerellales</taxon>
        <taxon>Glomerellaceae</taxon>
        <taxon>Colletotrichum</taxon>
        <taxon>Colletotrichum orchidearum species complex</taxon>
    </lineage>
</organism>
<reference evidence="8" key="1">
    <citation type="journal article" date="2020" name="Phytopathology">
        <title>Genome Sequence Resources of Colletotrichum truncatum, C. plurivorum, C. musicola, and C. sojae: Four Species Pathogenic to Soybean (Glycine max).</title>
        <authorList>
            <person name="Rogerio F."/>
            <person name="Boufleur T.R."/>
            <person name="Ciampi-Guillardi M."/>
            <person name="Sukno S.A."/>
            <person name="Thon M.R."/>
            <person name="Massola Junior N.S."/>
            <person name="Baroncelli R."/>
        </authorList>
    </citation>
    <scope>NUCLEOTIDE SEQUENCE</scope>
    <source>
        <strain evidence="8">LFN00145</strain>
    </source>
</reference>
<evidence type="ECO:0000256" key="2">
    <source>
        <dbReference type="ARBA" id="ARBA00010617"/>
    </source>
</evidence>
<evidence type="ECO:0000256" key="3">
    <source>
        <dbReference type="ARBA" id="ARBA00022617"/>
    </source>
</evidence>
<dbReference type="Pfam" id="PF00067">
    <property type="entry name" value="p450"/>
    <property type="match status" value="1"/>
</dbReference>